<dbReference type="Proteomes" id="UP000192333">
    <property type="component" value="Chromosome I"/>
</dbReference>
<evidence type="ECO:0000313" key="8">
    <source>
        <dbReference type="Proteomes" id="UP000192333"/>
    </source>
</evidence>
<gene>
    <name evidence="7" type="ORF">SAMN00777080_4113</name>
</gene>
<dbReference type="PANTHER" id="PTHR43133:SF8">
    <property type="entry name" value="RNA POLYMERASE SIGMA FACTOR HI_1459-RELATED"/>
    <property type="match status" value="1"/>
</dbReference>
<feature type="domain" description="RNA polymerase sigma-70 region 2" evidence="6">
    <location>
        <begin position="30"/>
        <end position="99"/>
    </location>
</feature>
<evidence type="ECO:0000256" key="5">
    <source>
        <dbReference type="ARBA" id="ARBA00023163"/>
    </source>
</evidence>
<dbReference type="EMBL" id="LT838813">
    <property type="protein sequence ID" value="SMD45462.1"/>
    <property type="molecule type" value="Genomic_DNA"/>
</dbReference>
<keyword evidence="4" id="KW-0238">DNA-binding</keyword>
<dbReference type="InterPro" id="IPR036388">
    <property type="entry name" value="WH-like_DNA-bd_sf"/>
</dbReference>
<keyword evidence="2" id="KW-0805">Transcription regulation</keyword>
<evidence type="ECO:0000256" key="1">
    <source>
        <dbReference type="ARBA" id="ARBA00010641"/>
    </source>
</evidence>
<keyword evidence="5" id="KW-0804">Transcription</keyword>
<protein>
    <submittedName>
        <fullName evidence="7">RNA polymerase sigma factor, sigma-70 family</fullName>
    </submittedName>
</protein>
<dbReference type="Gene3D" id="1.10.10.10">
    <property type="entry name" value="Winged helix-like DNA-binding domain superfamily/Winged helix DNA-binding domain"/>
    <property type="match status" value="1"/>
</dbReference>
<dbReference type="STRING" id="758820.SAMN00777080_4113"/>
<sequence>MKIKEIYSESQILEDIKLGGSRTNVAVSFLFREFYALLENYIIRNSGNEDDAADIIQETFLVFIKIVEDGKFRQDSSIKSILYSICRNLWITEIRKRKSTMTRHETYETEKDEPLQDFSESLAKHEDHKLVMDLFGSLGEKCKNILLHFYYENLSMKEIMEKEEFSSEQVLRNKKHKCMKSLIEKVQADQKLFYSLKNALQNGE</sequence>
<proteinExistence type="inferred from homology"/>
<dbReference type="InterPro" id="IPR013324">
    <property type="entry name" value="RNA_pol_sigma_r3/r4-like"/>
</dbReference>
<dbReference type="SUPFAM" id="SSF88946">
    <property type="entry name" value="Sigma2 domain of RNA polymerase sigma factors"/>
    <property type="match status" value="1"/>
</dbReference>
<dbReference type="GO" id="GO:0003677">
    <property type="term" value="F:DNA binding"/>
    <property type="evidence" value="ECO:0007669"/>
    <property type="project" value="UniProtKB-KW"/>
</dbReference>
<dbReference type="GO" id="GO:0006352">
    <property type="term" value="P:DNA-templated transcription initiation"/>
    <property type="evidence" value="ECO:0007669"/>
    <property type="project" value="InterPro"/>
</dbReference>
<dbReference type="SUPFAM" id="SSF88659">
    <property type="entry name" value="Sigma3 and sigma4 domains of RNA polymerase sigma factors"/>
    <property type="match status" value="1"/>
</dbReference>
<evidence type="ECO:0000256" key="3">
    <source>
        <dbReference type="ARBA" id="ARBA00023082"/>
    </source>
</evidence>
<name>A0A1W2H9R9_9BACT</name>
<evidence type="ECO:0000313" key="7">
    <source>
        <dbReference type="EMBL" id="SMD45462.1"/>
    </source>
</evidence>
<accession>A0A1W2H9R9</accession>
<dbReference type="Pfam" id="PF04542">
    <property type="entry name" value="Sigma70_r2"/>
    <property type="match status" value="1"/>
</dbReference>
<dbReference type="OrthoDB" id="1116697at2"/>
<dbReference type="NCBIfam" id="TIGR02937">
    <property type="entry name" value="sigma70-ECF"/>
    <property type="match status" value="1"/>
</dbReference>
<dbReference type="InterPro" id="IPR013325">
    <property type="entry name" value="RNA_pol_sigma_r2"/>
</dbReference>
<dbReference type="InterPro" id="IPR014284">
    <property type="entry name" value="RNA_pol_sigma-70_dom"/>
</dbReference>
<dbReference type="InterPro" id="IPR007627">
    <property type="entry name" value="RNA_pol_sigma70_r2"/>
</dbReference>
<dbReference type="PANTHER" id="PTHR43133">
    <property type="entry name" value="RNA POLYMERASE ECF-TYPE SIGMA FACTO"/>
    <property type="match status" value="1"/>
</dbReference>
<comment type="similarity">
    <text evidence="1">Belongs to the sigma-70 factor family. ECF subfamily.</text>
</comment>
<dbReference type="InterPro" id="IPR039425">
    <property type="entry name" value="RNA_pol_sigma-70-like"/>
</dbReference>
<dbReference type="AlphaFoldDB" id="A0A1W2H9R9"/>
<keyword evidence="3" id="KW-0731">Sigma factor</keyword>
<dbReference type="GO" id="GO:0016987">
    <property type="term" value="F:sigma factor activity"/>
    <property type="evidence" value="ECO:0007669"/>
    <property type="project" value="UniProtKB-KW"/>
</dbReference>
<organism evidence="7 8">
    <name type="scientific">Aquiflexum balticum DSM 16537</name>
    <dbReference type="NCBI Taxonomy" id="758820"/>
    <lineage>
        <taxon>Bacteria</taxon>
        <taxon>Pseudomonadati</taxon>
        <taxon>Bacteroidota</taxon>
        <taxon>Cytophagia</taxon>
        <taxon>Cytophagales</taxon>
        <taxon>Cyclobacteriaceae</taxon>
        <taxon>Aquiflexum</taxon>
    </lineage>
</organism>
<keyword evidence="8" id="KW-1185">Reference proteome</keyword>
<evidence type="ECO:0000259" key="6">
    <source>
        <dbReference type="Pfam" id="PF04542"/>
    </source>
</evidence>
<evidence type="ECO:0000256" key="2">
    <source>
        <dbReference type="ARBA" id="ARBA00023015"/>
    </source>
</evidence>
<dbReference type="RefSeq" id="WP_084122284.1">
    <property type="nucleotide sequence ID" value="NZ_LT838813.1"/>
</dbReference>
<evidence type="ECO:0000256" key="4">
    <source>
        <dbReference type="ARBA" id="ARBA00023125"/>
    </source>
</evidence>
<dbReference type="Gene3D" id="1.10.1740.10">
    <property type="match status" value="1"/>
</dbReference>
<reference evidence="8" key="1">
    <citation type="submission" date="2017-04" db="EMBL/GenBank/DDBJ databases">
        <authorList>
            <person name="Varghese N."/>
            <person name="Submissions S."/>
        </authorList>
    </citation>
    <scope>NUCLEOTIDE SEQUENCE [LARGE SCALE GENOMIC DNA]</scope>
    <source>
        <strain evidence="8">DSM 16537</strain>
    </source>
</reference>